<organism evidence="2 3">
    <name type="scientific">Ceratina calcarata</name>
    <dbReference type="NCBI Taxonomy" id="156304"/>
    <lineage>
        <taxon>Eukaryota</taxon>
        <taxon>Metazoa</taxon>
        <taxon>Ecdysozoa</taxon>
        <taxon>Arthropoda</taxon>
        <taxon>Hexapoda</taxon>
        <taxon>Insecta</taxon>
        <taxon>Pterygota</taxon>
        <taxon>Neoptera</taxon>
        <taxon>Endopterygota</taxon>
        <taxon>Hymenoptera</taxon>
        <taxon>Apocrita</taxon>
        <taxon>Aculeata</taxon>
        <taxon>Apoidea</taxon>
        <taxon>Anthophila</taxon>
        <taxon>Apidae</taxon>
        <taxon>Ceratina</taxon>
        <taxon>Zadontomerus</taxon>
    </lineage>
</organism>
<dbReference type="InterPro" id="IPR043502">
    <property type="entry name" value="DNA/RNA_pol_sf"/>
</dbReference>
<reference evidence="3" key="1">
    <citation type="submission" date="2025-08" db="UniProtKB">
        <authorList>
            <consortium name="RefSeq"/>
        </authorList>
    </citation>
    <scope>IDENTIFICATION</scope>
    <source>
        <tissue evidence="3">Whole body</tissue>
    </source>
</reference>
<dbReference type="PANTHER" id="PTHR47331">
    <property type="entry name" value="PHD-TYPE DOMAIN-CONTAINING PROTEIN"/>
    <property type="match status" value="1"/>
</dbReference>
<dbReference type="GeneID" id="108632519"/>
<evidence type="ECO:0000313" key="2">
    <source>
        <dbReference type="Proteomes" id="UP000694925"/>
    </source>
</evidence>
<dbReference type="GO" id="GO:0071897">
    <property type="term" value="P:DNA biosynthetic process"/>
    <property type="evidence" value="ECO:0007669"/>
    <property type="project" value="UniProtKB-ARBA"/>
</dbReference>
<dbReference type="PANTHER" id="PTHR47331:SF1">
    <property type="entry name" value="GAG-LIKE PROTEIN"/>
    <property type="match status" value="1"/>
</dbReference>
<name>A0AAJ7JG00_9HYME</name>
<dbReference type="RefSeq" id="XP_017892659.1">
    <property type="nucleotide sequence ID" value="XM_018037170.1"/>
</dbReference>
<dbReference type="InterPro" id="IPR000477">
    <property type="entry name" value="RT_dom"/>
</dbReference>
<keyword evidence="2" id="KW-1185">Reference proteome</keyword>
<evidence type="ECO:0000259" key="1">
    <source>
        <dbReference type="Pfam" id="PF00078"/>
    </source>
</evidence>
<gene>
    <name evidence="3" type="primary">LOC108632519</name>
</gene>
<sequence>MAMRSLAHTHRRFDRDSNLALEYRKFMLAYEQLGHMERVPPSEVENPRAWYLPHHAVIQSKIRIVFDASRKTSLGKCLNDFLMKGPALQSDLALILLNWRRYRYAFTADVVKMFRQIRVAPDDQDFQRIVWSPSRSDPPIYFRSTTITYGTACAPYLAIRTIRQIASDEGARYPLGASCLNNNTYVDDIFAGADELSAAKRIREELVSMLRAAGVELDKWAANHADLLPSQAAQREDDKIKSIADGESIKTLGVRWNQRFDEFSFTTLNFED</sequence>
<dbReference type="AlphaFoldDB" id="A0AAJ7JG00"/>
<accession>A0AAJ7JG00</accession>
<dbReference type="Proteomes" id="UP000694925">
    <property type="component" value="Unplaced"/>
</dbReference>
<dbReference type="Pfam" id="PF00078">
    <property type="entry name" value="RVT_1"/>
    <property type="match status" value="1"/>
</dbReference>
<proteinExistence type="predicted"/>
<evidence type="ECO:0000313" key="3">
    <source>
        <dbReference type="RefSeq" id="XP_017892659.1"/>
    </source>
</evidence>
<protein>
    <submittedName>
        <fullName evidence="3">Uncharacterized protein LOC108632519</fullName>
    </submittedName>
</protein>
<dbReference type="SUPFAM" id="SSF56672">
    <property type="entry name" value="DNA/RNA polymerases"/>
    <property type="match status" value="1"/>
</dbReference>
<feature type="domain" description="Reverse transcriptase" evidence="1">
    <location>
        <begin position="96"/>
        <end position="218"/>
    </location>
</feature>
<dbReference type="KEGG" id="ccal:108632519"/>